<keyword evidence="2" id="KW-1185">Reference proteome</keyword>
<dbReference type="PANTHER" id="PTHR15852:SF75">
    <property type="entry name" value="ZINC-FINGER DOMAIN-CONTAINING PROTEIN"/>
    <property type="match status" value="1"/>
</dbReference>
<sequence>MAIAIRGSLKLNLNLNLNHQIKPWIHHSITRYLGQNHLFLPQNSFMSCHCSLSSPQQLTNQTPLLHQQEEENEKEREQEEGIMCEACQGKGWLLCDFCNGQKVNVQTKKNRVYRRCPTCKAVGCILCEKCKVYKCVTFPDFFDDATQL</sequence>
<evidence type="ECO:0000313" key="1">
    <source>
        <dbReference type="EMBL" id="KAJ1701041.1"/>
    </source>
</evidence>
<name>A0A9Q0CVV8_9POAL</name>
<dbReference type="PANTHER" id="PTHR15852">
    <property type="entry name" value="PLASTID TRANSCRIPTIONALLY ACTIVE PROTEIN"/>
    <property type="match status" value="1"/>
</dbReference>
<organism evidence="1 2">
    <name type="scientific">Rhynchospora breviuscula</name>
    <dbReference type="NCBI Taxonomy" id="2022672"/>
    <lineage>
        <taxon>Eukaryota</taxon>
        <taxon>Viridiplantae</taxon>
        <taxon>Streptophyta</taxon>
        <taxon>Embryophyta</taxon>
        <taxon>Tracheophyta</taxon>
        <taxon>Spermatophyta</taxon>
        <taxon>Magnoliopsida</taxon>
        <taxon>Liliopsida</taxon>
        <taxon>Poales</taxon>
        <taxon>Cyperaceae</taxon>
        <taxon>Cyperoideae</taxon>
        <taxon>Rhynchosporeae</taxon>
        <taxon>Rhynchospora</taxon>
    </lineage>
</organism>
<dbReference type="OrthoDB" id="2016860at2759"/>
<evidence type="ECO:0000313" key="2">
    <source>
        <dbReference type="Proteomes" id="UP001151287"/>
    </source>
</evidence>
<dbReference type="EMBL" id="JAMQYH010000001">
    <property type="protein sequence ID" value="KAJ1701041.1"/>
    <property type="molecule type" value="Genomic_DNA"/>
</dbReference>
<accession>A0A9Q0CVV8</accession>
<dbReference type="SUPFAM" id="SSF57938">
    <property type="entry name" value="DnaJ/Hsp40 cysteine-rich domain"/>
    <property type="match status" value="1"/>
</dbReference>
<reference evidence="1" key="1">
    <citation type="journal article" date="2022" name="Cell">
        <title>Repeat-based holocentromeres influence genome architecture and karyotype evolution.</title>
        <authorList>
            <person name="Hofstatter P.G."/>
            <person name="Thangavel G."/>
            <person name="Lux T."/>
            <person name="Neumann P."/>
            <person name="Vondrak T."/>
            <person name="Novak P."/>
            <person name="Zhang M."/>
            <person name="Costa L."/>
            <person name="Castellani M."/>
            <person name="Scott A."/>
            <person name="Toegelov H."/>
            <person name="Fuchs J."/>
            <person name="Mata-Sucre Y."/>
            <person name="Dias Y."/>
            <person name="Vanzela A.L.L."/>
            <person name="Huettel B."/>
            <person name="Almeida C.C.S."/>
            <person name="Simkova H."/>
            <person name="Souza G."/>
            <person name="Pedrosa-Harand A."/>
            <person name="Macas J."/>
            <person name="Mayer K.F.X."/>
            <person name="Houben A."/>
            <person name="Marques A."/>
        </authorList>
    </citation>
    <scope>NUCLEOTIDE SEQUENCE</scope>
    <source>
        <strain evidence="1">RhyBre1mFocal</strain>
    </source>
</reference>
<protein>
    <submittedName>
        <fullName evidence="1">Uncharacterized protein</fullName>
    </submittedName>
</protein>
<comment type="caution">
    <text evidence="1">The sequence shown here is derived from an EMBL/GenBank/DDBJ whole genome shotgun (WGS) entry which is preliminary data.</text>
</comment>
<dbReference type="Proteomes" id="UP001151287">
    <property type="component" value="Unassembled WGS sequence"/>
</dbReference>
<dbReference type="AlphaFoldDB" id="A0A9Q0CVV8"/>
<gene>
    <name evidence="1" type="ORF">LUZ63_000820</name>
</gene>
<proteinExistence type="predicted"/>
<dbReference type="InterPro" id="IPR036410">
    <property type="entry name" value="HSP_DnaJ_Cys-rich_dom_sf"/>
</dbReference>